<gene>
    <name evidence="1" type="ORF">BH720_17560</name>
</gene>
<reference evidence="1" key="1">
    <citation type="submission" date="2016-09" db="EMBL/GenBank/DDBJ databases">
        <title>Draft genome of thermotolerant cyanobacterium Desertifilum sp. strain IPPAS B-1220.</title>
        <authorList>
            <person name="Sinetova M.A."/>
            <person name="Bolakhan K."/>
            <person name="Zayadan B.K."/>
            <person name="Mironov K.S."/>
            <person name="Ustinova V."/>
            <person name="Kupriyanova E.V."/>
            <person name="Sidorov R.A."/>
            <person name="Skrypnik A.N."/>
            <person name="Gogoleva N.E."/>
            <person name="Gogolev Y.V."/>
            <person name="Los D.A."/>
        </authorList>
    </citation>
    <scope>NUCLEOTIDE SEQUENCE [LARGE SCALE GENOMIC DNA]</scope>
    <source>
        <strain evidence="1">IPPAS B-1220</strain>
    </source>
</reference>
<organism evidence="1">
    <name type="scientific">Desertifilum tharense IPPAS B-1220</name>
    <dbReference type="NCBI Taxonomy" id="1781255"/>
    <lineage>
        <taxon>Bacteria</taxon>
        <taxon>Bacillati</taxon>
        <taxon>Cyanobacteriota</taxon>
        <taxon>Cyanophyceae</taxon>
        <taxon>Desertifilales</taxon>
        <taxon>Desertifilaceae</taxon>
        <taxon>Desertifilum</taxon>
    </lineage>
</organism>
<accession>A0A1E5QH30</accession>
<proteinExistence type="predicted"/>
<name>A0A1E5QH30_9CYAN</name>
<comment type="caution">
    <text evidence="1">The sequence shown here is derived from an EMBL/GenBank/DDBJ whole genome shotgun (WGS) entry which is preliminary data.</text>
</comment>
<protein>
    <submittedName>
        <fullName evidence="1">Uncharacterized protein</fullName>
    </submittedName>
</protein>
<dbReference type="EMBL" id="MJGC01000077">
    <property type="protein sequence ID" value="OEJ73904.1"/>
    <property type="molecule type" value="Genomic_DNA"/>
</dbReference>
<dbReference type="STRING" id="1781255.BH720_17560"/>
<dbReference type="OrthoDB" id="583207at2"/>
<evidence type="ECO:0000313" key="1">
    <source>
        <dbReference type="EMBL" id="OEJ73904.1"/>
    </source>
</evidence>
<dbReference type="AlphaFoldDB" id="A0A1E5QH30"/>
<dbReference type="RefSeq" id="WP_069968514.1">
    <property type="nucleotide sequence ID" value="NZ_CM124774.1"/>
</dbReference>
<sequence>MIRYDEVKNLALFLIDANRCFFSKAEKSGQAEGALYLMDYIDKVLEKLKEWARKLIEALLGPEVQPESEPIPIPVQDRERRNR</sequence>